<dbReference type="EMBL" id="DUZY01000003">
    <property type="protein sequence ID" value="DAD31165.1"/>
    <property type="molecule type" value="Genomic_DNA"/>
</dbReference>
<evidence type="ECO:0000313" key="2">
    <source>
        <dbReference type="Proteomes" id="UP000607653"/>
    </source>
</evidence>
<comment type="caution">
    <text evidence="1">The sequence shown here is derived from an EMBL/GenBank/DDBJ whole genome shotgun (WGS) entry which is preliminary data.</text>
</comment>
<evidence type="ECO:0000313" key="1">
    <source>
        <dbReference type="EMBL" id="DAD31165.1"/>
    </source>
</evidence>
<dbReference type="AlphaFoldDB" id="A0A822YJL9"/>
<sequence length="44" mass="5077">MTPFSEHRIEYVAKTTYVTCLSPKSQAFGIAEWMFLSKVQTSFD</sequence>
<name>A0A822YJL9_NELNU</name>
<accession>A0A822YJL9</accession>
<proteinExistence type="predicted"/>
<organism evidence="1 2">
    <name type="scientific">Nelumbo nucifera</name>
    <name type="common">Sacred lotus</name>
    <dbReference type="NCBI Taxonomy" id="4432"/>
    <lineage>
        <taxon>Eukaryota</taxon>
        <taxon>Viridiplantae</taxon>
        <taxon>Streptophyta</taxon>
        <taxon>Embryophyta</taxon>
        <taxon>Tracheophyta</taxon>
        <taxon>Spermatophyta</taxon>
        <taxon>Magnoliopsida</taxon>
        <taxon>Proteales</taxon>
        <taxon>Nelumbonaceae</taxon>
        <taxon>Nelumbo</taxon>
    </lineage>
</organism>
<gene>
    <name evidence="1" type="ORF">HUJ06_010016</name>
</gene>
<protein>
    <submittedName>
        <fullName evidence="1">Uncharacterized protein</fullName>
    </submittedName>
</protein>
<dbReference type="Proteomes" id="UP000607653">
    <property type="component" value="Unassembled WGS sequence"/>
</dbReference>
<keyword evidence="2" id="KW-1185">Reference proteome</keyword>
<reference evidence="1 2" key="1">
    <citation type="journal article" date="2020" name="Mol. Biol. Evol.">
        <title>Distinct Expression and Methylation Patterns for Genes with Different Fates following a Single Whole-Genome Duplication in Flowering Plants.</title>
        <authorList>
            <person name="Shi T."/>
            <person name="Rahmani R.S."/>
            <person name="Gugger P.F."/>
            <person name="Wang M."/>
            <person name="Li H."/>
            <person name="Zhang Y."/>
            <person name="Li Z."/>
            <person name="Wang Q."/>
            <person name="Van de Peer Y."/>
            <person name="Marchal K."/>
            <person name="Chen J."/>
        </authorList>
    </citation>
    <scope>NUCLEOTIDE SEQUENCE [LARGE SCALE GENOMIC DNA]</scope>
    <source>
        <tissue evidence="1">Leaf</tissue>
    </source>
</reference>